<dbReference type="Pfam" id="PF06978">
    <property type="entry name" value="POP1_N"/>
    <property type="match status" value="2"/>
</dbReference>
<evidence type="ECO:0000256" key="3">
    <source>
        <dbReference type="ARBA" id="ARBA00023242"/>
    </source>
</evidence>
<evidence type="ECO:0000256" key="1">
    <source>
        <dbReference type="ARBA" id="ARBA00004123"/>
    </source>
</evidence>
<gene>
    <name evidence="7" type="ORF">CEUTPL_LOCUS6139</name>
</gene>
<dbReference type="Pfam" id="PF08170">
    <property type="entry name" value="POPLD"/>
    <property type="match status" value="1"/>
</dbReference>
<comment type="subcellular location">
    <subcellularLocation>
        <location evidence="1">Nucleus</location>
    </subcellularLocation>
</comment>
<dbReference type="InterPro" id="IPR009723">
    <property type="entry name" value="Pop1_N"/>
</dbReference>
<dbReference type="InterPro" id="IPR039182">
    <property type="entry name" value="Pop1"/>
</dbReference>
<proteinExistence type="predicted"/>
<name>A0A9N9MLJ8_9CUCU</name>
<evidence type="ECO:0000259" key="5">
    <source>
        <dbReference type="Pfam" id="PF08170"/>
    </source>
</evidence>
<dbReference type="SUPFAM" id="SSF103025">
    <property type="entry name" value="Folate-binding domain"/>
    <property type="match status" value="1"/>
</dbReference>
<keyword evidence="2" id="KW-0819">tRNA processing</keyword>
<dbReference type="Proteomes" id="UP001152799">
    <property type="component" value="Chromosome 2"/>
</dbReference>
<keyword evidence="3" id="KW-0539">Nucleus</keyword>
<keyword evidence="8" id="KW-1185">Reference proteome</keyword>
<dbReference type="Pfam" id="PF22770">
    <property type="entry name" value="POP1_C"/>
    <property type="match status" value="1"/>
</dbReference>
<feature type="domain" description="POP1 C-terminal" evidence="6">
    <location>
        <begin position="572"/>
        <end position="732"/>
    </location>
</feature>
<protein>
    <submittedName>
        <fullName evidence="7">Uncharacterized protein</fullName>
    </submittedName>
</protein>
<dbReference type="PANTHER" id="PTHR22731">
    <property type="entry name" value="RIBONUCLEASES P/MRP PROTEIN SUBUNIT POP1"/>
    <property type="match status" value="1"/>
</dbReference>
<dbReference type="AlphaFoldDB" id="A0A9N9MLJ8"/>
<evidence type="ECO:0000313" key="8">
    <source>
        <dbReference type="Proteomes" id="UP001152799"/>
    </source>
</evidence>
<feature type="domain" description="POPLD" evidence="5">
    <location>
        <begin position="439"/>
        <end position="528"/>
    </location>
</feature>
<dbReference type="EMBL" id="OU892278">
    <property type="protein sequence ID" value="CAG9765534.1"/>
    <property type="molecule type" value="Genomic_DNA"/>
</dbReference>
<evidence type="ECO:0000259" key="6">
    <source>
        <dbReference type="Pfam" id="PF22770"/>
    </source>
</evidence>
<dbReference type="InterPro" id="IPR012590">
    <property type="entry name" value="POPLD_dom"/>
</dbReference>
<dbReference type="OrthoDB" id="442863at2759"/>
<sequence length="734" mass="84358">MAESNIPSDVLNVSLPNSITVTSIAAARIKEIEAMQKNIEEKSGTKMVFQKLPKHMRRRAMSHAVKRLPRRLREIHLNQMTKSGLAPKAKKPNRKHRRRLRNLQSDYARRQRRVKWLNTHIWHAKRFHMIEKWGFKLPKQPCDKSFRACYRATTQHCLIQDISYERCIQIDGAYEDIIQGLKNTTVGLSFGAKCFAGGKKFGELILFDCNKAVGDVQFFWNSTNNVLWLFVHPAFYKQVLDLLIGLFEMNLVENQTSYRGPKNVELKELEYELDRFRLTGPLSTAVLKNALRTVKFTDKHPDYHAWLQNYPLEILSEQNQVFQNLTNTSYLPPNLLISILVHDPRLNLPNKRTKASLTQDEKDDFDKLQQNSSLSPLWNESVRQVLKDTKLSNAAISEKRSQFLIPGTELSMDLETILPVILMWRPGKKGQLNNGYGSGWDVIVASNWSQSFFMSFVMWGARAGGLRETKSVAFEKSQTDLLYPDTKAGELEEHVVMEECVEKFFRLPPNKRTNFIKFGIVSPFLCNWKMLITEWSGENCNAFTVLRDRNLLRQIQNYFVGKAILPTLPKNCLIPIKIVPIAKGVCSKFSIICLPGTCAGNEEPLEPKCKDIFALKRKSLRLDHKNLLKKLHKRRKRANKKGNSVTPTDKEILQNYKIEMRKLWLPPPETIKSSCSKTVMGFIKHGDFSFTLGQSKGLGYVIGNSLSELQGNKVLIRSTNSRQYKWAVIDVNVE</sequence>
<dbReference type="GO" id="GO:0000172">
    <property type="term" value="C:ribonuclease MRP complex"/>
    <property type="evidence" value="ECO:0007669"/>
    <property type="project" value="InterPro"/>
</dbReference>
<feature type="domain" description="Pop1 N-terminal" evidence="4">
    <location>
        <begin position="104"/>
        <end position="172"/>
    </location>
</feature>
<reference evidence="7" key="1">
    <citation type="submission" date="2022-01" db="EMBL/GenBank/DDBJ databases">
        <authorList>
            <person name="King R."/>
        </authorList>
    </citation>
    <scope>NUCLEOTIDE SEQUENCE</scope>
</reference>
<evidence type="ECO:0000259" key="4">
    <source>
        <dbReference type="Pfam" id="PF06978"/>
    </source>
</evidence>
<dbReference type="InterPro" id="IPR055079">
    <property type="entry name" value="POP1_C"/>
</dbReference>
<organism evidence="7 8">
    <name type="scientific">Ceutorhynchus assimilis</name>
    <name type="common">cabbage seed weevil</name>
    <dbReference type="NCBI Taxonomy" id="467358"/>
    <lineage>
        <taxon>Eukaryota</taxon>
        <taxon>Metazoa</taxon>
        <taxon>Ecdysozoa</taxon>
        <taxon>Arthropoda</taxon>
        <taxon>Hexapoda</taxon>
        <taxon>Insecta</taxon>
        <taxon>Pterygota</taxon>
        <taxon>Neoptera</taxon>
        <taxon>Endopterygota</taxon>
        <taxon>Coleoptera</taxon>
        <taxon>Polyphaga</taxon>
        <taxon>Cucujiformia</taxon>
        <taxon>Curculionidae</taxon>
        <taxon>Ceutorhynchinae</taxon>
        <taxon>Ceutorhynchus</taxon>
    </lineage>
</organism>
<evidence type="ECO:0000313" key="7">
    <source>
        <dbReference type="EMBL" id="CAG9765534.1"/>
    </source>
</evidence>
<dbReference type="PANTHER" id="PTHR22731:SF3">
    <property type="entry name" value="RIBONUCLEASES P_MRP PROTEIN SUBUNIT POP1"/>
    <property type="match status" value="1"/>
</dbReference>
<evidence type="ECO:0000256" key="2">
    <source>
        <dbReference type="ARBA" id="ARBA00022694"/>
    </source>
</evidence>
<feature type="domain" description="Pop1 N-terminal" evidence="4">
    <location>
        <begin position="26"/>
        <end position="100"/>
    </location>
</feature>
<dbReference type="GO" id="GO:0001682">
    <property type="term" value="P:tRNA 5'-leader removal"/>
    <property type="evidence" value="ECO:0007669"/>
    <property type="project" value="InterPro"/>
</dbReference>
<accession>A0A9N9MLJ8</accession>
<dbReference type="GO" id="GO:0005655">
    <property type="term" value="C:nucleolar ribonuclease P complex"/>
    <property type="evidence" value="ECO:0007669"/>
    <property type="project" value="InterPro"/>
</dbReference>